<dbReference type="InterPro" id="IPR018511">
    <property type="entry name" value="Hemolysin-typ_Ca-bd_CS"/>
</dbReference>
<proteinExistence type="predicted"/>
<dbReference type="Pfam" id="PF00353">
    <property type="entry name" value="HemolysinCabind"/>
    <property type="match status" value="3"/>
</dbReference>
<dbReference type="Gene3D" id="2.150.10.10">
    <property type="entry name" value="Serralysin-like metalloprotease, C-terminal"/>
    <property type="match status" value="1"/>
</dbReference>
<reference evidence="1 2" key="1">
    <citation type="submission" date="2018-09" db="EMBL/GenBank/DDBJ databases">
        <authorList>
            <person name="Zhu H."/>
        </authorList>
    </citation>
    <scope>NUCLEOTIDE SEQUENCE [LARGE SCALE GENOMIC DNA]</scope>
    <source>
        <strain evidence="1 2">K1W22B-8</strain>
    </source>
</reference>
<dbReference type="PRINTS" id="PR00313">
    <property type="entry name" value="CABNDNGRPT"/>
</dbReference>
<dbReference type="EMBL" id="QYUK01000011">
    <property type="protein sequence ID" value="RJF89325.1"/>
    <property type="molecule type" value="Genomic_DNA"/>
</dbReference>
<dbReference type="AlphaFoldDB" id="A0A418WH37"/>
<dbReference type="GO" id="GO:0005509">
    <property type="term" value="F:calcium ion binding"/>
    <property type="evidence" value="ECO:0007669"/>
    <property type="project" value="InterPro"/>
</dbReference>
<comment type="caution">
    <text evidence="1">The sequence shown here is derived from an EMBL/GenBank/DDBJ whole genome shotgun (WGS) entry which is preliminary data.</text>
</comment>
<sequence length="200" mass="19303">MDGGAGDDTLRGGLGDDVYIVDSVGDTVYDVSSGGVDTVRASVTYTITSTLFENLTLTGSAAINGTGNSAANTIIGNSGANFLAGGGGDDTLTGDAGADTIDGGTGADAMIGGVGNDIYVVDNVGDTLDETSGGGSDTVQVSLAAFTLTSGFENLILVGTGNSSGTGSNSANSLMGNSGANLLNGGGGTIPLKELRATTL</sequence>
<evidence type="ECO:0000313" key="2">
    <source>
        <dbReference type="Proteomes" id="UP000284605"/>
    </source>
</evidence>
<dbReference type="Proteomes" id="UP000284605">
    <property type="component" value="Unassembled WGS sequence"/>
</dbReference>
<evidence type="ECO:0000313" key="1">
    <source>
        <dbReference type="EMBL" id="RJF89325.1"/>
    </source>
</evidence>
<accession>A0A418WH37</accession>
<gene>
    <name evidence="1" type="ORF">D3874_22060</name>
</gene>
<dbReference type="OrthoDB" id="7501316at2"/>
<dbReference type="InterPro" id="IPR011049">
    <property type="entry name" value="Serralysin-like_metalloprot_C"/>
</dbReference>
<dbReference type="SUPFAM" id="SSF51120">
    <property type="entry name" value="beta-Roll"/>
    <property type="match status" value="1"/>
</dbReference>
<dbReference type="PROSITE" id="PS00330">
    <property type="entry name" value="HEMOLYSIN_CALCIUM"/>
    <property type="match status" value="1"/>
</dbReference>
<organism evidence="1 2">
    <name type="scientific">Oleomonas cavernae</name>
    <dbReference type="NCBI Taxonomy" id="2320859"/>
    <lineage>
        <taxon>Bacteria</taxon>
        <taxon>Pseudomonadati</taxon>
        <taxon>Pseudomonadota</taxon>
        <taxon>Alphaproteobacteria</taxon>
        <taxon>Acetobacterales</taxon>
        <taxon>Acetobacteraceae</taxon>
        <taxon>Oleomonas</taxon>
    </lineage>
</organism>
<protein>
    <submittedName>
        <fullName evidence="1">Calcium-binding protein</fullName>
    </submittedName>
</protein>
<keyword evidence="2" id="KW-1185">Reference proteome</keyword>
<name>A0A418WH37_9PROT</name>
<dbReference type="InterPro" id="IPR001343">
    <property type="entry name" value="Hemolysn_Ca-bd"/>
</dbReference>